<proteinExistence type="predicted"/>
<dbReference type="Pfam" id="PF03754">
    <property type="entry name" value="At2g31720-like"/>
    <property type="match status" value="1"/>
</dbReference>
<keyword evidence="2" id="KW-0805">Transcription regulation</keyword>
<evidence type="ECO:0000256" key="3">
    <source>
        <dbReference type="ARBA" id="ARBA00023125"/>
    </source>
</evidence>
<keyword evidence="5" id="KW-0539">Nucleus</keyword>
<dbReference type="InterPro" id="IPR003340">
    <property type="entry name" value="B3_DNA-bd"/>
</dbReference>
<dbReference type="InterPro" id="IPR005508">
    <property type="entry name" value="At2g31720-like"/>
</dbReference>
<dbReference type="SUPFAM" id="SSF101936">
    <property type="entry name" value="DNA-binding pseudobarrel domain"/>
    <property type="match status" value="1"/>
</dbReference>
<dbReference type="GO" id="GO:0003677">
    <property type="term" value="F:DNA binding"/>
    <property type="evidence" value="ECO:0007669"/>
    <property type="project" value="UniProtKB-KW"/>
</dbReference>
<dbReference type="PANTHER" id="PTHR31541:SF25">
    <property type="entry name" value="GAMMA-GLIADIN B"/>
    <property type="match status" value="1"/>
</dbReference>
<evidence type="ECO:0000256" key="5">
    <source>
        <dbReference type="ARBA" id="ARBA00023242"/>
    </source>
</evidence>
<dbReference type="GO" id="GO:0005634">
    <property type="term" value="C:nucleus"/>
    <property type="evidence" value="ECO:0007669"/>
    <property type="project" value="UniProtKB-SubCell"/>
</dbReference>
<comment type="subcellular location">
    <subcellularLocation>
        <location evidence="1">Nucleus</location>
    </subcellularLocation>
</comment>
<dbReference type="InterPro" id="IPR015300">
    <property type="entry name" value="DNA-bd_pseudobarrel_sf"/>
</dbReference>
<evidence type="ECO:0000256" key="1">
    <source>
        <dbReference type="ARBA" id="ARBA00004123"/>
    </source>
</evidence>
<dbReference type="CDD" id="cd10017">
    <property type="entry name" value="B3_DNA"/>
    <property type="match status" value="1"/>
</dbReference>
<name>A0ABC8QYJ2_9AQUA</name>
<evidence type="ECO:0000256" key="2">
    <source>
        <dbReference type="ARBA" id="ARBA00023015"/>
    </source>
</evidence>
<feature type="compositionally biased region" description="Gly residues" evidence="6">
    <location>
        <begin position="472"/>
        <end position="484"/>
    </location>
</feature>
<keyword evidence="8" id="KW-1185">Reference proteome</keyword>
<dbReference type="EMBL" id="CAUOFW020000837">
    <property type="protein sequence ID" value="CAK9137836.1"/>
    <property type="molecule type" value="Genomic_DNA"/>
</dbReference>
<gene>
    <name evidence="7" type="ORF">ILEXP_LOCUS4873</name>
</gene>
<dbReference type="AlphaFoldDB" id="A0ABC8QYJ2"/>
<dbReference type="Proteomes" id="UP001642360">
    <property type="component" value="Unassembled WGS sequence"/>
</dbReference>
<comment type="caution">
    <text evidence="7">The sequence shown here is derived from an EMBL/GenBank/DDBJ whole genome shotgun (WGS) entry which is preliminary data.</text>
</comment>
<keyword evidence="4" id="KW-0804">Transcription</keyword>
<feature type="compositionally biased region" description="Polar residues" evidence="6">
    <location>
        <begin position="86"/>
        <end position="99"/>
    </location>
</feature>
<evidence type="ECO:0000256" key="6">
    <source>
        <dbReference type="SAM" id="MobiDB-lite"/>
    </source>
</evidence>
<organism evidence="7 8">
    <name type="scientific">Ilex paraguariensis</name>
    <name type="common">yerba mate</name>
    <dbReference type="NCBI Taxonomy" id="185542"/>
    <lineage>
        <taxon>Eukaryota</taxon>
        <taxon>Viridiplantae</taxon>
        <taxon>Streptophyta</taxon>
        <taxon>Embryophyta</taxon>
        <taxon>Tracheophyta</taxon>
        <taxon>Spermatophyta</taxon>
        <taxon>Magnoliopsida</taxon>
        <taxon>eudicotyledons</taxon>
        <taxon>Gunneridae</taxon>
        <taxon>Pentapetalae</taxon>
        <taxon>asterids</taxon>
        <taxon>campanulids</taxon>
        <taxon>Aquifoliales</taxon>
        <taxon>Aquifoliaceae</taxon>
        <taxon>Ilex</taxon>
    </lineage>
</organism>
<evidence type="ECO:0000313" key="8">
    <source>
        <dbReference type="Proteomes" id="UP001642360"/>
    </source>
</evidence>
<feature type="region of interest" description="Disordered" evidence="6">
    <location>
        <begin position="472"/>
        <end position="506"/>
    </location>
</feature>
<dbReference type="Gene3D" id="2.40.330.10">
    <property type="entry name" value="DNA-binding pseudobarrel domain"/>
    <property type="match status" value="1"/>
</dbReference>
<feature type="region of interest" description="Disordered" evidence="6">
    <location>
        <begin position="80"/>
        <end position="116"/>
    </location>
</feature>
<protein>
    <recommendedName>
        <fullName evidence="9">B3 domain-containing protein</fullName>
    </recommendedName>
</protein>
<accession>A0ABC8QYJ2</accession>
<feature type="compositionally biased region" description="Polar residues" evidence="6">
    <location>
        <begin position="496"/>
        <end position="506"/>
    </location>
</feature>
<evidence type="ECO:0000256" key="4">
    <source>
        <dbReference type="ARBA" id="ARBA00023163"/>
    </source>
</evidence>
<evidence type="ECO:0008006" key="9">
    <source>
        <dbReference type="Google" id="ProtNLM"/>
    </source>
</evidence>
<dbReference type="PANTHER" id="PTHR31541">
    <property type="entry name" value="B3 DOMAIN PLANT PROTEIN-RELATED"/>
    <property type="match status" value="1"/>
</dbReference>
<keyword evidence="3" id="KW-0238">DNA-binding</keyword>
<reference evidence="7 8" key="1">
    <citation type="submission" date="2024-02" db="EMBL/GenBank/DDBJ databases">
        <authorList>
            <person name="Vignale AGUSTIN F."/>
            <person name="Sosa J E."/>
            <person name="Modenutti C."/>
        </authorList>
    </citation>
    <scope>NUCLEOTIDE SEQUENCE [LARGE SCALE GENOMIC DNA]</scope>
</reference>
<evidence type="ECO:0000313" key="7">
    <source>
        <dbReference type="EMBL" id="CAK9137836.1"/>
    </source>
</evidence>
<sequence length="506" mass="57098">MIKLELPFLLKIKNQLGSLLYMHMGSSSLLLFNNSPITNNKFLAPQLTADMTKGIEPDPSLDKFEWLVMAAMIKYDEEKLQESRVENQQQPPVTGQPATSGDDESSEKPSVSDSVLQCSNKIKKPMVLDDTDLYYNQDAPDEYFNQMLSQVLELELEPSMVERAMKEKAWVRPIMMTNPILKGKSEAEKENSSTRPVMAYPEGVCREENVNRERLLKKTQANEFFGRPFSGVLDISKGERLTKEKSSKRAVMAYPDGISREEVLRRERLLKKPVVEIPRKMSPKDLKRHKFEFDDSDEDYKVKKKNKISKSVTKKVTDQGPNPPPPLPIEFRERICEMGGSEKDAVLVIQKPLFSTDTSSGHNRFSIPLRQVRSEFLDDSEKNYLKNHNGKAVAAMEVTLISPTLEKWKVGFRRWEMKKETGKTSSCYVINSTWRMIQKKNGLKPGMVMQLWAFRFNGELCFALVKLPRGGGGGGGVGSNGDGSGPSTDNGKDKTSPPSSSEPGHY</sequence>